<dbReference type="EMBL" id="SAEB01000012">
    <property type="protein sequence ID" value="RVD80661.1"/>
    <property type="molecule type" value="Genomic_DNA"/>
</dbReference>
<dbReference type="RefSeq" id="XP_067486205.1">
    <property type="nucleotide sequence ID" value="XM_067638304.1"/>
</dbReference>
<accession>A0A436ZP36</accession>
<dbReference type="Proteomes" id="UP000283090">
    <property type="component" value="Unassembled WGS sequence"/>
</dbReference>
<organism evidence="1 2">
    <name type="scientific">Arthrobotrys flagrans</name>
    <name type="common">Nematode-trapping fungus</name>
    <name type="synonym">Trichothecium flagrans</name>
    <dbReference type="NCBI Taxonomy" id="97331"/>
    <lineage>
        <taxon>Eukaryota</taxon>
        <taxon>Fungi</taxon>
        <taxon>Dikarya</taxon>
        <taxon>Ascomycota</taxon>
        <taxon>Pezizomycotina</taxon>
        <taxon>Orbiliomycetes</taxon>
        <taxon>Orbiliales</taxon>
        <taxon>Orbiliaceae</taxon>
        <taxon>Arthrobotrys</taxon>
    </lineage>
</organism>
<protein>
    <submittedName>
        <fullName evidence="1">Uncharacterized protein</fullName>
    </submittedName>
</protein>
<proteinExistence type="predicted"/>
<dbReference type="GeneID" id="93590866"/>
<comment type="caution">
    <text evidence="1">The sequence shown here is derived from an EMBL/GenBank/DDBJ whole genome shotgun (WGS) entry which is preliminary data.</text>
</comment>
<evidence type="ECO:0000313" key="1">
    <source>
        <dbReference type="EMBL" id="RVD80661.1"/>
    </source>
</evidence>
<gene>
    <name evidence="1" type="ORF">DFL_008555</name>
</gene>
<name>A0A436ZP36_ARTFL</name>
<reference evidence="1 2" key="1">
    <citation type="submission" date="2019-01" db="EMBL/GenBank/DDBJ databases">
        <title>Intercellular communication is required for trap formation in the nematode-trapping fungus Duddingtonia flagrans.</title>
        <authorList>
            <person name="Youssar L."/>
            <person name="Wernet V."/>
            <person name="Hensel N."/>
            <person name="Hildebrandt H.-G."/>
            <person name="Fischer R."/>
        </authorList>
    </citation>
    <scope>NUCLEOTIDE SEQUENCE [LARGE SCALE GENOMIC DNA]</scope>
    <source>
        <strain evidence="1 2">CBS H-5679</strain>
    </source>
</reference>
<dbReference type="AlphaFoldDB" id="A0A436ZP36"/>
<sequence>MLNKQIVFLSKEEFFGVSLLDIFPRVGIRTHMVAQTQATRARVSDDLSILASKNATVSALAAGYTTDGVAAYLISRKPDSINLLLSPTRDGVLVGVF</sequence>
<keyword evidence="2" id="KW-1185">Reference proteome</keyword>
<evidence type="ECO:0000313" key="2">
    <source>
        <dbReference type="Proteomes" id="UP000283090"/>
    </source>
</evidence>
<dbReference type="VEuPathDB" id="FungiDB:DFL_008555"/>